<keyword evidence="3" id="KW-1185">Reference proteome</keyword>
<dbReference type="SUPFAM" id="SSF53474">
    <property type="entry name" value="alpha/beta-Hydrolases"/>
    <property type="match status" value="1"/>
</dbReference>
<keyword evidence="2" id="KW-0378">Hydrolase</keyword>
<dbReference type="Proteomes" id="UP000243106">
    <property type="component" value="Unassembled WGS sequence"/>
</dbReference>
<dbReference type="PANTHER" id="PTHR43194:SF2">
    <property type="entry name" value="PEROXISOMAL MEMBRANE PROTEIN LPX1"/>
    <property type="match status" value="1"/>
</dbReference>
<dbReference type="EMBL" id="FOXV01000010">
    <property type="protein sequence ID" value="SFQ56234.1"/>
    <property type="molecule type" value="Genomic_DNA"/>
</dbReference>
<reference evidence="3" key="1">
    <citation type="submission" date="2016-10" db="EMBL/GenBank/DDBJ databases">
        <authorList>
            <person name="Varghese N."/>
            <person name="Submissions S."/>
        </authorList>
    </citation>
    <scope>NUCLEOTIDE SEQUENCE [LARGE SCALE GENOMIC DNA]</scope>
    <source>
        <strain evidence="3">JCM 10271</strain>
    </source>
</reference>
<evidence type="ECO:0000313" key="2">
    <source>
        <dbReference type="EMBL" id="SFQ56234.1"/>
    </source>
</evidence>
<evidence type="ECO:0000259" key="1">
    <source>
        <dbReference type="Pfam" id="PF12697"/>
    </source>
</evidence>
<feature type="domain" description="AB hydrolase-1" evidence="1">
    <location>
        <begin position="51"/>
        <end position="230"/>
    </location>
</feature>
<dbReference type="AlphaFoldDB" id="A0A1I5ZIB2"/>
<dbReference type="GO" id="GO:0016787">
    <property type="term" value="F:hydrolase activity"/>
    <property type="evidence" value="ECO:0007669"/>
    <property type="project" value="UniProtKB-KW"/>
</dbReference>
<proteinExistence type="predicted"/>
<dbReference type="InterPro" id="IPR029058">
    <property type="entry name" value="AB_hydrolase_fold"/>
</dbReference>
<dbReference type="InterPro" id="IPR050228">
    <property type="entry name" value="Carboxylesterase_BioH"/>
</dbReference>
<protein>
    <submittedName>
        <fullName evidence="2">Alpha/beta hydrolase family protein</fullName>
    </submittedName>
</protein>
<dbReference type="STRING" id="93684.SAMN05421853_11068"/>
<evidence type="ECO:0000313" key="3">
    <source>
        <dbReference type="Proteomes" id="UP000243106"/>
    </source>
</evidence>
<gene>
    <name evidence="2" type="ORF">SAMN05421853_11068</name>
</gene>
<accession>A0A1I5ZIB2</accession>
<dbReference type="Pfam" id="PF12697">
    <property type="entry name" value="Abhydrolase_6"/>
    <property type="match status" value="1"/>
</dbReference>
<dbReference type="RefSeq" id="WP_093013512.1">
    <property type="nucleotide sequence ID" value="NZ_FOXV01000010.1"/>
</dbReference>
<dbReference type="PANTHER" id="PTHR43194">
    <property type="entry name" value="HYDROLASE ALPHA/BETA FOLD FAMILY"/>
    <property type="match status" value="1"/>
</dbReference>
<sequence length="245" mass="26505">MNVTVRSTSPVEALVFIPDHGMTSRLFAAQIDALSLERPVTVALPIGGERIEEIATRLLPHLPQRMALIGQGLGGALALELQRRAPDRVSRLGLIATSPFSETPPEAAERETRMIALRARRVAEWLSQEYPPGAIAAPQARSALRSELLAQAEALGPETILAQARALQRRRDLQGNLRRCLAPIAIIAGAADPLCSTRRLNVMETLAPAAKLHLVEGAGHFPTLEAPETMLALFRSLLAQPLVLR</sequence>
<organism evidence="2 3">
    <name type="scientific">Roseivivax halotolerans</name>
    <dbReference type="NCBI Taxonomy" id="93684"/>
    <lineage>
        <taxon>Bacteria</taxon>
        <taxon>Pseudomonadati</taxon>
        <taxon>Pseudomonadota</taxon>
        <taxon>Alphaproteobacteria</taxon>
        <taxon>Rhodobacterales</taxon>
        <taxon>Roseobacteraceae</taxon>
        <taxon>Roseivivax</taxon>
    </lineage>
</organism>
<dbReference type="InterPro" id="IPR000073">
    <property type="entry name" value="AB_hydrolase_1"/>
</dbReference>
<dbReference type="Gene3D" id="3.40.50.1820">
    <property type="entry name" value="alpha/beta hydrolase"/>
    <property type="match status" value="1"/>
</dbReference>
<name>A0A1I5ZIB2_9RHOB</name>